<comment type="similarity">
    <text evidence="2">Belongs to the TrbI/VirB10 family.</text>
</comment>
<feature type="compositionally biased region" description="Polar residues" evidence="7">
    <location>
        <begin position="137"/>
        <end position="155"/>
    </location>
</feature>
<name>A0A1V3IGH8_9PAST</name>
<dbReference type="RefSeq" id="WP_077417729.1">
    <property type="nucleotide sequence ID" value="NZ_MLHJ01000110.1"/>
</dbReference>
<keyword evidence="6 8" id="KW-0472">Membrane</keyword>
<gene>
    <name evidence="9" type="ORF">BKK50_09990</name>
</gene>
<comment type="caution">
    <text evidence="9">The sequence shown here is derived from an EMBL/GenBank/DDBJ whole genome shotgun (WGS) entry which is preliminary data.</text>
</comment>
<evidence type="ECO:0000256" key="7">
    <source>
        <dbReference type="SAM" id="MobiDB-lite"/>
    </source>
</evidence>
<accession>A0A1V3IGH8</accession>
<dbReference type="Proteomes" id="UP000189433">
    <property type="component" value="Unassembled WGS sequence"/>
</dbReference>
<keyword evidence="3" id="KW-1003">Cell membrane</keyword>
<comment type="subcellular location">
    <subcellularLocation>
        <location evidence="1">Cell membrane</location>
        <topology evidence="1">Single-pass membrane protein</topology>
    </subcellularLocation>
</comment>
<dbReference type="CDD" id="cd16429">
    <property type="entry name" value="VirB10"/>
    <property type="match status" value="1"/>
</dbReference>
<proteinExistence type="inferred from homology"/>
<keyword evidence="5 8" id="KW-1133">Transmembrane helix</keyword>
<feature type="transmembrane region" description="Helical" evidence="8">
    <location>
        <begin position="33"/>
        <end position="53"/>
    </location>
</feature>
<dbReference type="Gene3D" id="2.40.128.260">
    <property type="entry name" value="Type IV secretion system, VirB10/TraB/TrbI"/>
    <property type="match status" value="2"/>
</dbReference>
<feature type="region of interest" description="Disordered" evidence="7">
    <location>
        <begin position="125"/>
        <end position="155"/>
    </location>
</feature>
<keyword evidence="4 8" id="KW-0812">Transmembrane</keyword>
<keyword evidence="10" id="KW-1185">Reference proteome</keyword>
<protein>
    <submittedName>
        <fullName evidence="9">Uncharacterized protein</fullName>
    </submittedName>
</protein>
<sequence>MNNQSERNTTELNTDHKPEVSKVNNQRQRSKKLGFAFIALALVPISFTAFNFYKENLKKEDEQAVKEAPTFKVKSRDFAEPQKQPAPEILSPEIDKPIPAVLSNDDIEMPPPKLIKSKSKLMIERSTSPSIESSSPDTEQVESGQVLSDSQLTKGENGDIFQSTAYSARKAQKSPYNANLLLKKGTFIQCSLRTKVVSTIAGNLGCIVAHDVYSANGNVLLIERGSEIFGEFRSGQIKQGEDRIFVVWSEIRTPKNVVINIDSGATDELGGTGIQGWTDTHFWKRFGGAILLSLIDDTAGYLAYRQDRRSGYDYTESSREATQQMAQTAVENMINIPPTLYKNHGDLVGVFVARDIDFSSVYKLRRK</sequence>
<dbReference type="InterPro" id="IPR047695">
    <property type="entry name" value="T4SS_VirB10/PtlG"/>
</dbReference>
<dbReference type="InterPro" id="IPR042217">
    <property type="entry name" value="T4SS_VirB10/TrbI"/>
</dbReference>
<dbReference type="NCBIfam" id="NF038091">
    <property type="entry name" value="T4SS_VirB10"/>
    <property type="match status" value="1"/>
</dbReference>
<evidence type="ECO:0000313" key="9">
    <source>
        <dbReference type="EMBL" id="OOF40061.1"/>
    </source>
</evidence>
<dbReference type="InterPro" id="IPR005498">
    <property type="entry name" value="T4SS_VirB10/TraB/TrbI"/>
</dbReference>
<dbReference type="OrthoDB" id="9766860at2"/>
<evidence type="ECO:0000256" key="1">
    <source>
        <dbReference type="ARBA" id="ARBA00004162"/>
    </source>
</evidence>
<dbReference type="Pfam" id="PF03743">
    <property type="entry name" value="TrbI"/>
    <property type="match status" value="1"/>
</dbReference>
<dbReference type="AlphaFoldDB" id="A0A1V3IGH8"/>
<organism evidence="9 10">
    <name type="scientific">Rodentibacter rarus</name>
    <dbReference type="NCBI Taxonomy" id="1908260"/>
    <lineage>
        <taxon>Bacteria</taxon>
        <taxon>Pseudomonadati</taxon>
        <taxon>Pseudomonadota</taxon>
        <taxon>Gammaproteobacteria</taxon>
        <taxon>Pasteurellales</taxon>
        <taxon>Pasteurellaceae</taxon>
        <taxon>Rodentibacter</taxon>
    </lineage>
</organism>
<feature type="compositionally biased region" description="Low complexity" evidence="7">
    <location>
        <begin position="125"/>
        <end position="136"/>
    </location>
</feature>
<dbReference type="STRING" id="1908260.BKK50_09990"/>
<feature type="region of interest" description="Disordered" evidence="7">
    <location>
        <begin position="1"/>
        <end position="26"/>
    </location>
</feature>
<evidence type="ECO:0000256" key="8">
    <source>
        <dbReference type="SAM" id="Phobius"/>
    </source>
</evidence>
<evidence type="ECO:0000256" key="2">
    <source>
        <dbReference type="ARBA" id="ARBA00010265"/>
    </source>
</evidence>
<dbReference type="GO" id="GO:0005886">
    <property type="term" value="C:plasma membrane"/>
    <property type="evidence" value="ECO:0007669"/>
    <property type="project" value="UniProtKB-SubCell"/>
</dbReference>
<evidence type="ECO:0000256" key="5">
    <source>
        <dbReference type="ARBA" id="ARBA00022989"/>
    </source>
</evidence>
<feature type="compositionally biased region" description="Polar residues" evidence="7">
    <location>
        <begin position="1"/>
        <end position="12"/>
    </location>
</feature>
<evidence type="ECO:0000256" key="6">
    <source>
        <dbReference type="ARBA" id="ARBA00023136"/>
    </source>
</evidence>
<evidence type="ECO:0000256" key="3">
    <source>
        <dbReference type="ARBA" id="ARBA00022475"/>
    </source>
</evidence>
<evidence type="ECO:0000313" key="10">
    <source>
        <dbReference type="Proteomes" id="UP000189433"/>
    </source>
</evidence>
<reference evidence="9 10" key="1">
    <citation type="submission" date="2016-10" db="EMBL/GenBank/DDBJ databases">
        <title>Rodentibacter gen. nov. and new species.</title>
        <authorList>
            <person name="Christensen H."/>
        </authorList>
    </citation>
    <scope>NUCLEOTIDE SEQUENCE [LARGE SCALE GENOMIC DNA]</scope>
    <source>
        <strain evidence="9 10">CCUG17206</strain>
    </source>
</reference>
<evidence type="ECO:0000256" key="4">
    <source>
        <dbReference type="ARBA" id="ARBA00022692"/>
    </source>
</evidence>
<dbReference type="EMBL" id="MLHJ01000110">
    <property type="protein sequence ID" value="OOF40061.1"/>
    <property type="molecule type" value="Genomic_DNA"/>
</dbReference>